<dbReference type="OrthoDB" id="552713at2"/>
<dbReference type="GO" id="GO:0003677">
    <property type="term" value="F:DNA binding"/>
    <property type="evidence" value="ECO:0007669"/>
    <property type="project" value="InterPro"/>
</dbReference>
<evidence type="ECO:0000313" key="1">
    <source>
        <dbReference type="EMBL" id="SFG28722.1"/>
    </source>
</evidence>
<sequence length="188" mass="21640">MCYTGKCPYESLDGECTAHGIENPCEEARKKLDKNIGLSFGRLTIIEKTNKKTGNGGQFYKCKCECGKIKDIGIRYLKRGYTLSCGCLNRENSLEKVKKMKYFEGTQIEVIKKNTIKKNNKTGVNGVYFDKRRNKYVASIKIQRVKHHLGSFTTLDEAKKAREKAEEKYFKPLIDKFNLELLEVKKEC</sequence>
<dbReference type="Proteomes" id="UP000182135">
    <property type="component" value="Unassembled WGS sequence"/>
</dbReference>
<gene>
    <name evidence="1" type="ORF">SAMN04487885_1458</name>
</gene>
<evidence type="ECO:0000313" key="2">
    <source>
        <dbReference type="Proteomes" id="UP000182135"/>
    </source>
</evidence>
<dbReference type="AlphaFoldDB" id="A0A1I2QJY1"/>
<organism evidence="1 2">
    <name type="scientific">Clostridium cadaveris</name>
    <dbReference type="NCBI Taxonomy" id="1529"/>
    <lineage>
        <taxon>Bacteria</taxon>
        <taxon>Bacillati</taxon>
        <taxon>Bacillota</taxon>
        <taxon>Clostridia</taxon>
        <taxon>Eubacteriales</taxon>
        <taxon>Clostridiaceae</taxon>
        <taxon>Clostridium</taxon>
    </lineage>
</organism>
<dbReference type="InterPro" id="IPR016177">
    <property type="entry name" value="DNA-bd_dom_sf"/>
</dbReference>
<dbReference type="SUPFAM" id="SSF54171">
    <property type="entry name" value="DNA-binding domain"/>
    <property type="match status" value="1"/>
</dbReference>
<dbReference type="STRING" id="1529.SAMN04487885_1458"/>
<keyword evidence="2" id="KW-1185">Reference proteome</keyword>
<proteinExistence type="predicted"/>
<dbReference type="RefSeq" id="WP_083405225.1">
    <property type="nucleotide sequence ID" value="NZ_FOOE01000045.1"/>
</dbReference>
<dbReference type="EMBL" id="FOOE01000045">
    <property type="protein sequence ID" value="SFG28722.1"/>
    <property type="molecule type" value="Genomic_DNA"/>
</dbReference>
<protein>
    <submittedName>
        <fullName evidence="1">AP2 domain-containing protein</fullName>
    </submittedName>
</protein>
<name>A0A1I2QJY1_9CLOT</name>
<accession>A0A1I2QJY1</accession>
<reference evidence="1 2" key="1">
    <citation type="submission" date="2016-10" db="EMBL/GenBank/DDBJ databases">
        <authorList>
            <person name="de Groot N.N."/>
        </authorList>
    </citation>
    <scope>NUCLEOTIDE SEQUENCE [LARGE SCALE GENOMIC DNA]</scope>
    <source>
        <strain evidence="1 2">NLAE-zl-G419</strain>
    </source>
</reference>